<reference evidence="1" key="1">
    <citation type="submission" date="2014-09" db="EMBL/GenBank/DDBJ databases">
        <authorList>
            <person name="Magalhaes I.L.F."/>
            <person name="Oliveira U."/>
            <person name="Santos F.R."/>
            <person name="Vidigal T.H.D.A."/>
            <person name="Brescovit A.D."/>
            <person name="Santos A.J."/>
        </authorList>
    </citation>
    <scope>NUCLEOTIDE SEQUENCE</scope>
    <source>
        <tissue evidence="1">Shoot tissue taken approximately 20 cm above the soil surface</tissue>
    </source>
</reference>
<name>A0A0A9EMD0_ARUDO</name>
<proteinExistence type="predicted"/>
<protein>
    <submittedName>
        <fullName evidence="1">Uncharacterized protein</fullName>
    </submittedName>
</protein>
<dbReference type="EMBL" id="GBRH01200708">
    <property type="protein sequence ID" value="JAD97187.1"/>
    <property type="molecule type" value="Transcribed_RNA"/>
</dbReference>
<accession>A0A0A9EMD0</accession>
<evidence type="ECO:0000313" key="1">
    <source>
        <dbReference type="EMBL" id="JAD97187.1"/>
    </source>
</evidence>
<sequence length="64" mass="7394">MTSYRVVPTQTKSNTENKVITKYWLRKNYQRKAGIRSISLDAYTIISVNECLVFVSTTMTLSRS</sequence>
<dbReference type="AlphaFoldDB" id="A0A0A9EMD0"/>
<organism evidence="1">
    <name type="scientific">Arundo donax</name>
    <name type="common">Giant reed</name>
    <name type="synonym">Donax arundinaceus</name>
    <dbReference type="NCBI Taxonomy" id="35708"/>
    <lineage>
        <taxon>Eukaryota</taxon>
        <taxon>Viridiplantae</taxon>
        <taxon>Streptophyta</taxon>
        <taxon>Embryophyta</taxon>
        <taxon>Tracheophyta</taxon>
        <taxon>Spermatophyta</taxon>
        <taxon>Magnoliopsida</taxon>
        <taxon>Liliopsida</taxon>
        <taxon>Poales</taxon>
        <taxon>Poaceae</taxon>
        <taxon>PACMAD clade</taxon>
        <taxon>Arundinoideae</taxon>
        <taxon>Arundineae</taxon>
        <taxon>Arundo</taxon>
    </lineage>
</organism>
<reference evidence="1" key="2">
    <citation type="journal article" date="2015" name="Data Brief">
        <title>Shoot transcriptome of the giant reed, Arundo donax.</title>
        <authorList>
            <person name="Barrero R.A."/>
            <person name="Guerrero F.D."/>
            <person name="Moolhuijzen P."/>
            <person name="Goolsby J.A."/>
            <person name="Tidwell J."/>
            <person name="Bellgard S.E."/>
            <person name="Bellgard M.I."/>
        </authorList>
    </citation>
    <scope>NUCLEOTIDE SEQUENCE</scope>
    <source>
        <tissue evidence="1">Shoot tissue taken approximately 20 cm above the soil surface</tissue>
    </source>
</reference>